<dbReference type="GO" id="GO:0008194">
    <property type="term" value="F:UDP-glycosyltransferase activity"/>
    <property type="evidence" value="ECO:0007669"/>
    <property type="project" value="InterPro"/>
</dbReference>
<dbReference type="SMR" id="A0A2P6PYK0"/>
<dbReference type="STRING" id="74649.A0A2P6PYK0"/>
<evidence type="ECO:0000256" key="3">
    <source>
        <dbReference type="ARBA" id="ARBA00022679"/>
    </source>
</evidence>
<comment type="caution">
    <text evidence="6">The sequence shown here is derived from an EMBL/GenBank/DDBJ whole genome shotgun (WGS) entry which is preliminary data.</text>
</comment>
<dbReference type="EC" id="2.4.1.-" evidence="5"/>
<dbReference type="SUPFAM" id="SSF53756">
    <property type="entry name" value="UDP-Glycosyltransferase/glycogen phosphorylase"/>
    <property type="match status" value="1"/>
</dbReference>
<dbReference type="FunFam" id="3.40.50.2000:FF:000051">
    <property type="entry name" value="Glycosyltransferase"/>
    <property type="match status" value="1"/>
</dbReference>
<dbReference type="OMA" id="QTELAWG"/>
<sequence>MALAESYILNEQHVAVLASPGMGHIVPLLEFAKRLVVHHGFRVSFLNITTEASPAQTDLLHSPSLPSGLHVIDLPPADVSSLVKDEMLVVHRLGVIVEESLRCLKSVLIQLGKPKALIIDLFCTQGFDVGKQLSIPVYTFFTPSAAFCAFTLYLPTMDHEVEGEFIDLPEPVQVPGCTPVRTEDLLDQIRNRENDEYRYYFGHVRRLCEASGIFLNTWEELEPVPLKAIRENPFYQKILTPPVYPVGPLIKEHEPVTEADAECLAWLDQQPPDSVLFIVLGSGGTLTAAQLTEFAWGLELSQQRFIWVVRKPTDASASATFFNVGGDANDPKSYLPEGFVERTRGVGLVVRSWASQVAILRHRSTGGFLSHCGWNSSLESMTYGIPMIAWPLYAEQRANATILAEEVGVAVKPVKGDGKTVIGREEIERVVRLLMEGEVGKVMRSKAKKLQESAANALNSDGCSYESLARVTKQWKDLAAPI</sequence>
<accession>A0A2P6PYK0</accession>
<keyword evidence="3 4" id="KW-0808">Transferase</keyword>
<dbReference type="InterPro" id="IPR035595">
    <property type="entry name" value="UDP_glycos_trans_CS"/>
</dbReference>
<name>A0A2P6PYK0_ROSCH</name>
<evidence type="ECO:0000256" key="2">
    <source>
        <dbReference type="ARBA" id="ARBA00022676"/>
    </source>
</evidence>
<dbReference type="OrthoDB" id="5835829at2759"/>
<keyword evidence="7" id="KW-1185">Reference proteome</keyword>
<dbReference type="AlphaFoldDB" id="A0A2P6PYK0"/>
<protein>
    <recommendedName>
        <fullName evidence="5">Glycosyltransferase</fullName>
        <ecNumber evidence="5">2.4.1.-</ecNumber>
    </recommendedName>
</protein>
<proteinExistence type="inferred from homology"/>
<dbReference type="PROSITE" id="PS00375">
    <property type="entry name" value="UDPGT"/>
    <property type="match status" value="1"/>
</dbReference>
<gene>
    <name evidence="6" type="ORF">RchiOBHm_Chr6g0300581</name>
</gene>
<keyword evidence="2 4" id="KW-0328">Glycosyltransferase</keyword>
<dbReference type="FunFam" id="3.40.50.2000:FF:000054">
    <property type="entry name" value="Glycosyltransferase"/>
    <property type="match status" value="1"/>
</dbReference>
<evidence type="ECO:0000313" key="7">
    <source>
        <dbReference type="Proteomes" id="UP000238479"/>
    </source>
</evidence>
<dbReference type="Gene3D" id="3.40.50.2000">
    <property type="entry name" value="Glycogen Phosphorylase B"/>
    <property type="match status" value="2"/>
</dbReference>
<evidence type="ECO:0000256" key="5">
    <source>
        <dbReference type="RuleBase" id="RU362057"/>
    </source>
</evidence>
<dbReference type="EMBL" id="PDCK01000044">
    <property type="protein sequence ID" value="PRQ26994.1"/>
    <property type="molecule type" value="Genomic_DNA"/>
</dbReference>
<dbReference type="CDD" id="cd03784">
    <property type="entry name" value="GT1_Gtf-like"/>
    <property type="match status" value="1"/>
</dbReference>
<dbReference type="PANTHER" id="PTHR48046">
    <property type="entry name" value="UDP-GLYCOSYLTRANSFERASE 72E1"/>
    <property type="match status" value="1"/>
</dbReference>
<reference evidence="6 7" key="1">
    <citation type="journal article" date="2018" name="Nat. Genet.">
        <title>The Rosa genome provides new insights in the design of modern roses.</title>
        <authorList>
            <person name="Bendahmane M."/>
        </authorList>
    </citation>
    <scope>NUCLEOTIDE SEQUENCE [LARGE SCALE GENOMIC DNA]</scope>
    <source>
        <strain evidence="7">cv. Old Blush</strain>
    </source>
</reference>
<evidence type="ECO:0000313" key="6">
    <source>
        <dbReference type="EMBL" id="PRQ26994.1"/>
    </source>
</evidence>
<organism evidence="6 7">
    <name type="scientific">Rosa chinensis</name>
    <name type="common">China rose</name>
    <dbReference type="NCBI Taxonomy" id="74649"/>
    <lineage>
        <taxon>Eukaryota</taxon>
        <taxon>Viridiplantae</taxon>
        <taxon>Streptophyta</taxon>
        <taxon>Embryophyta</taxon>
        <taxon>Tracheophyta</taxon>
        <taxon>Spermatophyta</taxon>
        <taxon>Magnoliopsida</taxon>
        <taxon>eudicotyledons</taxon>
        <taxon>Gunneridae</taxon>
        <taxon>Pentapetalae</taxon>
        <taxon>rosids</taxon>
        <taxon>fabids</taxon>
        <taxon>Rosales</taxon>
        <taxon>Rosaceae</taxon>
        <taxon>Rosoideae</taxon>
        <taxon>Rosoideae incertae sedis</taxon>
        <taxon>Rosa</taxon>
    </lineage>
</organism>
<evidence type="ECO:0000256" key="4">
    <source>
        <dbReference type="RuleBase" id="RU003718"/>
    </source>
</evidence>
<dbReference type="InterPro" id="IPR002213">
    <property type="entry name" value="UDP_glucos_trans"/>
</dbReference>
<dbReference type="PANTHER" id="PTHR48046:SF4">
    <property type="entry name" value="GLYCOSYLTRANSFERASE"/>
    <property type="match status" value="1"/>
</dbReference>
<dbReference type="Gramene" id="PRQ26994">
    <property type="protein sequence ID" value="PRQ26994"/>
    <property type="gene ID" value="RchiOBHm_Chr6g0300581"/>
</dbReference>
<dbReference type="Proteomes" id="UP000238479">
    <property type="component" value="Chromosome 6"/>
</dbReference>
<comment type="similarity">
    <text evidence="1 4">Belongs to the UDP-glycosyltransferase family.</text>
</comment>
<dbReference type="Pfam" id="PF00201">
    <property type="entry name" value="UDPGT"/>
    <property type="match status" value="1"/>
</dbReference>
<evidence type="ECO:0000256" key="1">
    <source>
        <dbReference type="ARBA" id="ARBA00009995"/>
    </source>
</evidence>